<dbReference type="NCBIfam" id="TIGR02548">
    <property type="entry name" value="casB_cse2"/>
    <property type="match status" value="1"/>
</dbReference>
<sequence length="209" mass="23506">METIKSKKDKVAQITRSIIHELYANGNPNKRVLSGIRRAPVVTDPGAQDVWPMMFGKLDKGMLSRTGKPTIFETAIYTTVYLYAIHQQSQDQFVFGRAGNDDTADGVTFWAALSNFRRDENAQKALDRRVQAVLKSTNITSVINGITHLVAILKAGSTHQKIDYARLASELYVFQIGFKQAREVQLAWGQQYYRFIKPVTTPKGENDHG</sequence>
<dbReference type="OrthoDB" id="1753036at2"/>
<comment type="caution">
    <text evidence="1">The sequence shown here is derived from an EMBL/GenBank/DDBJ whole genome shotgun (WGS) entry which is preliminary data.</text>
</comment>
<keyword evidence="2" id="KW-1185">Reference proteome</keyword>
<dbReference type="RefSeq" id="WP_020281497.1">
    <property type="nucleotide sequence ID" value="NZ_AZED01000003.1"/>
</dbReference>
<dbReference type="InterPro" id="IPR038287">
    <property type="entry name" value="Cse2_sf"/>
</dbReference>
<dbReference type="Proteomes" id="UP000016361">
    <property type="component" value="Unassembled WGS sequence"/>
</dbReference>
<proteinExistence type="predicted"/>
<dbReference type="STRING" id="1423780.FD05_GL001851"/>
<protein>
    <submittedName>
        <fullName evidence="1">CRISPR system casB CASCADE complex protein</fullName>
    </submittedName>
</protein>
<gene>
    <name evidence="1" type="ORF">LOT_1595</name>
</gene>
<dbReference type="GeneID" id="301046890"/>
<dbReference type="eggNOG" id="ENOG5032UPV">
    <property type="taxonomic scope" value="Bacteria"/>
</dbReference>
<name>S4NII9_9LACO</name>
<evidence type="ECO:0000313" key="1">
    <source>
        <dbReference type="EMBL" id="GAD17057.1"/>
    </source>
</evidence>
<reference evidence="2" key="1">
    <citation type="journal article" date="2013" name="Genome Announc.">
        <title>Draft Genome Sequence of D-Branched-Chain Amino Acid Producer Lactobacillus otakiensis JCM 15040T, Isolated from a Traditional Japanese Pickle.</title>
        <authorList>
            <person name="Doi K."/>
            <person name="Mori K."/>
            <person name="Mutaguchi Y."/>
            <person name="Tashiro K."/>
            <person name="Fujino Y."/>
            <person name="Ohmori T."/>
            <person name="Kuhara S."/>
            <person name="Ohshima T."/>
        </authorList>
    </citation>
    <scope>NUCLEOTIDE SEQUENCE [LARGE SCALE GENOMIC DNA]</scope>
    <source>
        <strain evidence="2">JCM 15040</strain>
    </source>
</reference>
<evidence type="ECO:0000313" key="2">
    <source>
        <dbReference type="Proteomes" id="UP000016361"/>
    </source>
</evidence>
<accession>S4NII9</accession>
<dbReference type="PATRIC" id="fig|1423780.4.peg.1874"/>
<dbReference type="EMBL" id="BASH01000005">
    <property type="protein sequence ID" value="GAD17057.1"/>
    <property type="molecule type" value="Genomic_DNA"/>
</dbReference>
<dbReference type="Gene3D" id="1.10.520.40">
    <property type="entry name" value="CRISPR-associated protein Cse2"/>
    <property type="match status" value="1"/>
</dbReference>
<dbReference type="Pfam" id="PF09485">
    <property type="entry name" value="CRISPR_Cse2"/>
    <property type="match status" value="1"/>
</dbReference>
<organism evidence="1 2">
    <name type="scientific">Lentilactobacillus otakiensis DSM 19908 = JCM 15040</name>
    <dbReference type="NCBI Taxonomy" id="1423780"/>
    <lineage>
        <taxon>Bacteria</taxon>
        <taxon>Bacillati</taxon>
        <taxon>Bacillota</taxon>
        <taxon>Bacilli</taxon>
        <taxon>Lactobacillales</taxon>
        <taxon>Lactobacillaceae</taxon>
        <taxon>Lentilactobacillus</taxon>
    </lineage>
</organism>
<dbReference type="AlphaFoldDB" id="S4NII9"/>
<dbReference type="InterPro" id="IPR013382">
    <property type="entry name" value="CRISPR-assoc_prot_Cse2"/>
</dbReference>